<reference evidence="3 4" key="1">
    <citation type="submission" date="2020-05" db="EMBL/GenBank/DDBJ databases">
        <authorList>
            <person name="Kim M.K."/>
        </authorList>
    </citation>
    <scope>NUCLEOTIDE SEQUENCE [LARGE SCALE GENOMIC DNA]</scope>
    <source>
        <strain evidence="3 4">BT25</strain>
    </source>
</reference>
<dbReference type="SUPFAM" id="SSF53955">
    <property type="entry name" value="Lysozyme-like"/>
    <property type="match status" value="1"/>
</dbReference>
<feature type="domain" description="Transglycosylase SLT" evidence="2">
    <location>
        <begin position="37"/>
        <end position="239"/>
    </location>
</feature>
<dbReference type="GO" id="GO:0008933">
    <property type="term" value="F:peptidoglycan lytic transglycosylase activity"/>
    <property type="evidence" value="ECO:0007669"/>
    <property type="project" value="TreeGrafter"/>
</dbReference>
<dbReference type="RefSeq" id="WP_091920908.1">
    <property type="nucleotide sequence ID" value="NZ_JABUMX010000003.1"/>
</dbReference>
<evidence type="ECO:0000259" key="2">
    <source>
        <dbReference type="Pfam" id="PF13406"/>
    </source>
</evidence>
<keyword evidence="1" id="KW-0732">Signal</keyword>
<dbReference type="Gene3D" id="1.10.530.10">
    <property type="match status" value="1"/>
</dbReference>
<feature type="chain" id="PRO_5032458833" evidence="1">
    <location>
        <begin position="27"/>
        <end position="272"/>
    </location>
</feature>
<dbReference type="AlphaFoldDB" id="A0A849VXP5"/>
<comment type="caution">
    <text evidence="3">The sequence shown here is derived from an EMBL/GenBank/DDBJ whole genome shotgun (WGS) entry which is preliminary data.</text>
</comment>
<evidence type="ECO:0000256" key="1">
    <source>
        <dbReference type="SAM" id="SignalP"/>
    </source>
</evidence>
<sequence>MASVAKNRFFAVATAGLLLMAGAAQAAPSCGNNSAGFQEWVQAYKQQAQAQGIGSRGISALDGVSYASKTINADRNQKSFKYSLDKFMQVRGGQTIISRGRAQKAQNAALFASIERRFGVPAGPLIAIWGMETGFGSFMGNQNTLSAVTTLAFDCRRPEYFREQLNAALKLVDQGTLSSNSVGAMHGEIGQTQFLPLNVLRYGVDGDGNGRIDLRSKADALASTANFLRGHGWQTGAGYQPGQANFAAIQGWNAASVYQQAIAIIGAKIDGE</sequence>
<dbReference type="InterPro" id="IPR031304">
    <property type="entry name" value="SLT_2"/>
</dbReference>
<dbReference type="InterPro" id="IPR043426">
    <property type="entry name" value="MltB-like"/>
</dbReference>
<dbReference type="Proteomes" id="UP000550508">
    <property type="component" value="Unassembled WGS sequence"/>
</dbReference>
<accession>A0A849VXP5</accession>
<proteinExistence type="predicted"/>
<dbReference type="Pfam" id="PF13406">
    <property type="entry name" value="SLT_2"/>
    <property type="match status" value="1"/>
</dbReference>
<feature type="signal peptide" evidence="1">
    <location>
        <begin position="1"/>
        <end position="26"/>
    </location>
</feature>
<evidence type="ECO:0000313" key="3">
    <source>
        <dbReference type="EMBL" id="NTS32583.1"/>
    </source>
</evidence>
<dbReference type="PANTHER" id="PTHR30163">
    <property type="entry name" value="MEMBRANE-BOUND LYTIC MUREIN TRANSGLYCOSYLASE B"/>
    <property type="match status" value="1"/>
</dbReference>
<organism evidence="3 4">
    <name type="scientific">Phyllobacterium pellucidum</name>
    <dbReference type="NCBI Taxonomy" id="2740464"/>
    <lineage>
        <taxon>Bacteria</taxon>
        <taxon>Pseudomonadati</taxon>
        <taxon>Pseudomonadota</taxon>
        <taxon>Alphaproteobacteria</taxon>
        <taxon>Hyphomicrobiales</taxon>
        <taxon>Phyllobacteriaceae</taxon>
        <taxon>Phyllobacterium</taxon>
    </lineage>
</organism>
<dbReference type="PANTHER" id="PTHR30163:SF8">
    <property type="entry name" value="LYTIC MUREIN TRANSGLYCOSYLASE"/>
    <property type="match status" value="1"/>
</dbReference>
<dbReference type="InterPro" id="IPR023346">
    <property type="entry name" value="Lysozyme-like_dom_sf"/>
</dbReference>
<protein>
    <submittedName>
        <fullName evidence="3">Lytic murein transglycosylase</fullName>
    </submittedName>
</protein>
<dbReference type="CDD" id="cd13399">
    <property type="entry name" value="Slt35-like"/>
    <property type="match status" value="1"/>
</dbReference>
<name>A0A849VXP5_9HYPH</name>
<evidence type="ECO:0000313" key="4">
    <source>
        <dbReference type="Proteomes" id="UP000550508"/>
    </source>
</evidence>
<dbReference type="EMBL" id="JABUMX010000003">
    <property type="protein sequence ID" value="NTS32583.1"/>
    <property type="molecule type" value="Genomic_DNA"/>
</dbReference>
<keyword evidence="4" id="KW-1185">Reference proteome</keyword>
<dbReference type="GO" id="GO:0009253">
    <property type="term" value="P:peptidoglycan catabolic process"/>
    <property type="evidence" value="ECO:0007669"/>
    <property type="project" value="TreeGrafter"/>
</dbReference>
<dbReference type="Gene3D" id="1.10.8.350">
    <property type="entry name" value="Bacterial muramidase"/>
    <property type="match status" value="1"/>
</dbReference>
<gene>
    <name evidence="3" type="ORF">HQ945_15095</name>
</gene>